<gene>
    <name evidence="2" type="ORF">M8006_10595</name>
</gene>
<accession>A0ABT0SS78</accession>
<keyword evidence="3" id="KW-1185">Reference proteome</keyword>
<keyword evidence="1" id="KW-0472">Membrane</keyword>
<feature type="transmembrane region" description="Helical" evidence="1">
    <location>
        <begin position="12"/>
        <end position="31"/>
    </location>
</feature>
<organism evidence="2 3">
    <name type="scientific">Halomonas llamarensis</name>
    <dbReference type="NCBI Taxonomy" id="2945104"/>
    <lineage>
        <taxon>Bacteria</taxon>
        <taxon>Pseudomonadati</taxon>
        <taxon>Pseudomonadota</taxon>
        <taxon>Gammaproteobacteria</taxon>
        <taxon>Oceanospirillales</taxon>
        <taxon>Halomonadaceae</taxon>
        <taxon>Halomonas</taxon>
    </lineage>
</organism>
<keyword evidence="1" id="KW-1133">Transmembrane helix</keyword>
<proteinExistence type="predicted"/>
<keyword evidence="1" id="KW-0812">Transmembrane</keyword>
<dbReference type="EMBL" id="JAMJPJ010000015">
    <property type="protein sequence ID" value="MCL7930418.1"/>
    <property type="molecule type" value="Genomic_DNA"/>
</dbReference>
<reference evidence="2" key="1">
    <citation type="submission" date="2022-05" db="EMBL/GenBank/DDBJ databases">
        <title>Halomonas geminus sp. nov. and Halomonas llamarensis sp. nov. isolated from high-altitude salars of the Atacama Desert.</title>
        <authorList>
            <person name="Hintersatz C."/>
            <person name="Rojas L.A."/>
            <person name="Wei T.-S."/>
            <person name="Kutschke S."/>
            <person name="Lehmann F."/>
            <person name="Jain R."/>
            <person name="Pollmann K."/>
        </authorList>
    </citation>
    <scope>NUCLEOTIDE SEQUENCE</scope>
    <source>
        <strain evidence="2">ATCHA</strain>
    </source>
</reference>
<sequence length="91" mass="10244">MNSAIKVVNKVRIWAFVVCFASGGLLVLAHFGHFGLDRFITGMLWSSIENISRISAIFAVVTTFIVLIDRAGDGLNELQRKKDQKKKNKRH</sequence>
<evidence type="ECO:0000313" key="3">
    <source>
        <dbReference type="Proteomes" id="UP001165308"/>
    </source>
</evidence>
<protein>
    <submittedName>
        <fullName evidence="2">Uncharacterized protein</fullName>
    </submittedName>
</protein>
<dbReference type="Proteomes" id="UP001165308">
    <property type="component" value="Unassembled WGS sequence"/>
</dbReference>
<feature type="transmembrane region" description="Helical" evidence="1">
    <location>
        <begin position="51"/>
        <end position="72"/>
    </location>
</feature>
<comment type="caution">
    <text evidence="2">The sequence shown here is derived from an EMBL/GenBank/DDBJ whole genome shotgun (WGS) entry which is preliminary data.</text>
</comment>
<name>A0ABT0SS78_9GAMM</name>
<dbReference type="RefSeq" id="WP_250081964.1">
    <property type="nucleotide sequence ID" value="NZ_JAMJPJ010000015.1"/>
</dbReference>
<evidence type="ECO:0000256" key="1">
    <source>
        <dbReference type="SAM" id="Phobius"/>
    </source>
</evidence>
<evidence type="ECO:0000313" key="2">
    <source>
        <dbReference type="EMBL" id="MCL7930418.1"/>
    </source>
</evidence>